<evidence type="ECO:0000256" key="1">
    <source>
        <dbReference type="SAM" id="MobiDB-lite"/>
    </source>
</evidence>
<comment type="caution">
    <text evidence="2">The sequence shown here is derived from an EMBL/GenBank/DDBJ whole genome shotgun (WGS) entry which is preliminary data.</text>
</comment>
<accession>A0A9D4P4J9</accession>
<dbReference type="AlphaFoldDB" id="A0A9D4P4J9"/>
<evidence type="ECO:0000313" key="2">
    <source>
        <dbReference type="EMBL" id="KAH7644621.1"/>
    </source>
</evidence>
<organism evidence="2">
    <name type="scientific">Dermatophagoides farinae</name>
    <name type="common">American house dust mite</name>
    <dbReference type="NCBI Taxonomy" id="6954"/>
    <lineage>
        <taxon>Eukaryota</taxon>
        <taxon>Metazoa</taxon>
        <taxon>Ecdysozoa</taxon>
        <taxon>Arthropoda</taxon>
        <taxon>Chelicerata</taxon>
        <taxon>Arachnida</taxon>
        <taxon>Acari</taxon>
        <taxon>Acariformes</taxon>
        <taxon>Sarcoptiformes</taxon>
        <taxon>Astigmata</taxon>
        <taxon>Psoroptidia</taxon>
        <taxon>Analgoidea</taxon>
        <taxon>Pyroglyphidae</taxon>
        <taxon>Dermatophagoidinae</taxon>
        <taxon>Dermatophagoides</taxon>
    </lineage>
</organism>
<reference evidence="2" key="2">
    <citation type="journal article" date="2021" name="World Allergy Organ. J.">
        <title>Chromosome-level assembly of Dermatophagoides farinae genome and transcriptome reveals two novel allergens Der f 37 and Der f 39.</title>
        <authorList>
            <person name="Chen J."/>
            <person name="Cai Z."/>
            <person name="Fan D."/>
            <person name="Hu J."/>
            <person name="Hou Y."/>
            <person name="He Y."/>
            <person name="Zhang Z."/>
            <person name="Zhao Z."/>
            <person name="Gao P."/>
            <person name="Hu W."/>
            <person name="Sun J."/>
            <person name="Li J."/>
            <person name="Ji K."/>
        </authorList>
    </citation>
    <scope>NUCLEOTIDE SEQUENCE</scope>
    <source>
        <strain evidence="2">JKM2019</strain>
    </source>
</reference>
<gene>
    <name evidence="2" type="ORF">HUG17_0159</name>
</gene>
<reference evidence="2" key="1">
    <citation type="submission" date="2020-06" db="EMBL/GenBank/DDBJ databases">
        <authorList>
            <person name="Ji K."/>
            <person name="Li J."/>
        </authorList>
    </citation>
    <scope>NUCLEOTIDE SEQUENCE</scope>
    <source>
        <strain evidence="2">JKM2019</strain>
        <tissue evidence="2">Whole body</tissue>
    </source>
</reference>
<feature type="region of interest" description="Disordered" evidence="1">
    <location>
        <begin position="45"/>
        <end position="68"/>
    </location>
</feature>
<sequence length="82" mass="9104">MNTSKTITTGNETLTSTTNQTSSSIIVNVDSSTSINGPKLSVLPIDPHLHHHHNHNHPQQQQQQQQQIQNTSIYANNNLLLL</sequence>
<proteinExistence type="predicted"/>
<name>A0A9D4P4J9_DERFA</name>
<feature type="compositionally biased region" description="Low complexity" evidence="1">
    <location>
        <begin position="57"/>
        <end position="68"/>
    </location>
</feature>
<dbReference type="Proteomes" id="UP000828236">
    <property type="component" value="Unassembled WGS sequence"/>
</dbReference>
<protein>
    <submittedName>
        <fullName evidence="2">Uncharacterized protein</fullName>
    </submittedName>
</protein>
<dbReference type="EMBL" id="SDOV01000001">
    <property type="protein sequence ID" value="KAH7644621.1"/>
    <property type="molecule type" value="Genomic_DNA"/>
</dbReference>